<dbReference type="STRING" id="29321.AAV33_05775"/>
<protein>
    <recommendedName>
        <fullName evidence="8">DNA recombination protein RmuC</fullName>
    </recommendedName>
</protein>
<dbReference type="RefSeq" id="WP_004600223.1">
    <property type="nucleotide sequence ID" value="NZ_JH815192.1"/>
</dbReference>
<dbReference type="InterPro" id="IPR003798">
    <property type="entry name" value="DNA_recombination_RmuC"/>
</dbReference>
<dbReference type="Pfam" id="PF02646">
    <property type="entry name" value="RmuC"/>
    <property type="match status" value="1"/>
</dbReference>
<comment type="function">
    <text evidence="1">Involved in DNA recombination.</text>
</comment>
<sequence>MSHALVFALGLLLGLAAGAALGVYLARRRSPAPVGDQPGTPPGAEPPAPRGVDEAVRPLHDALRELTRRVHEADTRRAESLSSLSGQLTSVNRMAMRLTDRTDELVGALRAPEIRGRWGEMQLERVVELGGMVEHCDFDAQPTRTADGKTARPDMVVHLSGGRSIVVDAKVPFGAYLDALDARDPEEHEALLRRHAHQLKNHVDELARRPYIEAFDPTPEFVVLFVPGDPFLDAALRTRPELLDEAMARSVVIATPTTLFALLRTVALGWRQEDFTEKAREIHRLGRELYDRIDVLARHYGEVGQHLSRAAEAYNRTLGSMESRVTVTARRLAEMGVPARSRAKPREVQPVAERPREPRHRAAD</sequence>
<gene>
    <name evidence="6" type="ORF">HMPREF9719_00333</name>
</gene>
<dbReference type="PANTHER" id="PTHR30563:SF0">
    <property type="entry name" value="DNA RECOMBINATION PROTEIN RMUC"/>
    <property type="match status" value="1"/>
</dbReference>
<organism evidence="6 7">
    <name type="scientific">Corynebacterium otitidis ATCC 51513</name>
    <dbReference type="NCBI Taxonomy" id="883169"/>
    <lineage>
        <taxon>Bacteria</taxon>
        <taxon>Bacillati</taxon>
        <taxon>Actinomycetota</taxon>
        <taxon>Actinomycetes</taxon>
        <taxon>Mycobacteriales</taxon>
        <taxon>Corynebacteriaceae</taxon>
        <taxon>Corynebacterium</taxon>
    </lineage>
</organism>
<evidence type="ECO:0000256" key="4">
    <source>
        <dbReference type="ARBA" id="ARBA00023172"/>
    </source>
</evidence>
<dbReference type="GO" id="GO:0006310">
    <property type="term" value="P:DNA recombination"/>
    <property type="evidence" value="ECO:0007669"/>
    <property type="project" value="UniProtKB-KW"/>
</dbReference>
<comment type="similarity">
    <text evidence="2">Belongs to the RmuC family.</text>
</comment>
<proteinExistence type="inferred from homology"/>
<keyword evidence="7" id="KW-1185">Reference proteome</keyword>
<dbReference type="eggNOG" id="COG1322">
    <property type="taxonomic scope" value="Bacteria"/>
</dbReference>
<dbReference type="PATRIC" id="fig|883169.3.peg.312"/>
<feature type="region of interest" description="Disordered" evidence="5">
    <location>
        <begin position="336"/>
        <end position="364"/>
    </location>
</feature>
<dbReference type="AlphaFoldDB" id="K0YGQ9"/>
<dbReference type="HOGENOM" id="CLU_024057_1_1_11"/>
<evidence type="ECO:0000313" key="7">
    <source>
        <dbReference type="Proteomes" id="UP000006078"/>
    </source>
</evidence>
<dbReference type="OrthoDB" id="370725at2"/>
<evidence type="ECO:0000313" key="6">
    <source>
        <dbReference type="EMBL" id="EJZ82752.1"/>
    </source>
</evidence>
<evidence type="ECO:0000256" key="1">
    <source>
        <dbReference type="ARBA" id="ARBA00003416"/>
    </source>
</evidence>
<feature type="region of interest" description="Disordered" evidence="5">
    <location>
        <begin position="30"/>
        <end position="53"/>
    </location>
</feature>
<evidence type="ECO:0000256" key="2">
    <source>
        <dbReference type="ARBA" id="ARBA00009840"/>
    </source>
</evidence>
<evidence type="ECO:0008006" key="8">
    <source>
        <dbReference type="Google" id="ProtNLM"/>
    </source>
</evidence>
<accession>K0YGQ9</accession>
<comment type="caution">
    <text evidence="6">The sequence shown here is derived from an EMBL/GenBank/DDBJ whole genome shotgun (WGS) entry which is preliminary data.</text>
</comment>
<dbReference type="EMBL" id="AHAE01000020">
    <property type="protein sequence ID" value="EJZ82752.1"/>
    <property type="molecule type" value="Genomic_DNA"/>
</dbReference>
<dbReference type="Proteomes" id="UP000006078">
    <property type="component" value="Unassembled WGS sequence"/>
</dbReference>
<reference evidence="6 7" key="1">
    <citation type="submission" date="2012-08" db="EMBL/GenBank/DDBJ databases">
        <title>The Genome Sequence of Turicella otitidis ATCC 51513.</title>
        <authorList>
            <consortium name="The Broad Institute Genome Sequencing Platform"/>
            <person name="Earl A."/>
            <person name="Ward D."/>
            <person name="Feldgarden M."/>
            <person name="Gevers D."/>
            <person name="Huys G."/>
            <person name="Walker B."/>
            <person name="Young S.K."/>
            <person name="Zeng Q."/>
            <person name="Gargeya S."/>
            <person name="Fitzgerald M."/>
            <person name="Haas B."/>
            <person name="Abouelleil A."/>
            <person name="Alvarado L."/>
            <person name="Arachchi H.M."/>
            <person name="Berlin A.M."/>
            <person name="Chapman S.B."/>
            <person name="Goldberg J."/>
            <person name="Griggs A."/>
            <person name="Gujja S."/>
            <person name="Hansen M."/>
            <person name="Howarth C."/>
            <person name="Imamovic A."/>
            <person name="Larimer J."/>
            <person name="McCowen C."/>
            <person name="Montmayeur A."/>
            <person name="Murphy C."/>
            <person name="Neiman D."/>
            <person name="Pearson M."/>
            <person name="Priest M."/>
            <person name="Roberts A."/>
            <person name="Saif S."/>
            <person name="Shea T."/>
            <person name="Sisk P."/>
            <person name="Sykes S."/>
            <person name="Wortman J."/>
            <person name="Nusbaum C."/>
            <person name="Birren B."/>
        </authorList>
    </citation>
    <scope>NUCLEOTIDE SEQUENCE [LARGE SCALE GENOMIC DNA]</scope>
    <source>
        <strain evidence="6 7">ATCC 51513</strain>
    </source>
</reference>
<keyword evidence="3" id="KW-0175">Coiled coil</keyword>
<dbReference type="PANTHER" id="PTHR30563">
    <property type="entry name" value="DNA RECOMBINATION PROTEIN RMUC"/>
    <property type="match status" value="1"/>
</dbReference>
<keyword evidence="4" id="KW-0233">DNA recombination</keyword>
<name>K0YGQ9_9CORY</name>
<feature type="compositionally biased region" description="Basic and acidic residues" evidence="5">
    <location>
        <begin position="353"/>
        <end position="364"/>
    </location>
</feature>
<feature type="compositionally biased region" description="Pro residues" evidence="5">
    <location>
        <begin position="39"/>
        <end position="49"/>
    </location>
</feature>
<evidence type="ECO:0000256" key="3">
    <source>
        <dbReference type="ARBA" id="ARBA00023054"/>
    </source>
</evidence>
<evidence type="ECO:0000256" key="5">
    <source>
        <dbReference type="SAM" id="MobiDB-lite"/>
    </source>
</evidence>